<name>A0AAE0N8S1_9PEZI</name>
<proteinExistence type="predicted"/>
<sequence>MTPPSPSRPEQRPFFLSEGILKPPPTHYWQNFRYPVLRRCRFEPETINWRAMVGYGSEGCVFRVRFGSEGPFAVKIFWHSVPHPTPGGKGPSWPLRDECKTAAMLEKMRWAVADEPITIRRDPSTPAEALRNVWAFSAEGRAHQEKKREGGEREASEGEMSMSSFPDIPECHGWMKFKLGEIPSPYRTYQCCTDPVDLALQDRYAIVYDYVPSGRIDFEIAQAQLDFFYRTGFAQMPYRESNWRRGRLVDFGDLLTVLDASIFSPRCWRKVDAADLFGSVRALP</sequence>
<comment type="caution">
    <text evidence="2">The sequence shown here is derived from an EMBL/GenBank/DDBJ whole genome shotgun (WGS) entry which is preliminary data.</text>
</comment>
<accession>A0AAE0N8S1</accession>
<organism evidence="2 3">
    <name type="scientific">Lasiosphaeria ovina</name>
    <dbReference type="NCBI Taxonomy" id="92902"/>
    <lineage>
        <taxon>Eukaryota</taxon>
        <taxon>Fungi</taxon>
        <taxon>Dikarya</taxon>
        <taxon>Ascomycota</taxon>
        <taxon>Pezizomycotina</taxon>
        <taxon>Sordariomycetes</taxon>
        <taxon>Sordariomycetidae</taxon>
        <taxon>Sordariales</taxon>
        <taxon>Lasiosphaeriaceae</taxon>
        <taxon>Lasiosphaeria</taxon>
    </lineage>
</organism>
<reference evidence="2" key="1">
    <citation type="journal article" date="2023" name="Mol. Phylogenet. Evol.">
        <title>Genome-scale phylogeny and comparative genomics of the fungal order Sordariales.</title>
        <authorList>
            <person name="Hensen N."/>
            <person name="Bonometti L."/>
            <person name="Westerberg I."/>
            <person name="Brannstrom I.O."/>
            <person name="Guillou S."/>
            <person name="Cros-Aarteil S."/>
            <person name="Calhoun S."/>
            <person name="Haridas S."/>
            <person name="Kuo A."/>
            <person name="Mondo S."/>
            <person name="Pangilinan J."/>
            <person name="Riley R."/>
            <person name="LaButti K."/>
            <person name="Andreopoulos B."/>
            <person name="Lipzen A."/>
            <person name="Chen C."/>
            <person name="Yan M."/>
            <person name="Daum C."/>
            <person name="Ng V."/>
            <person name="Clum A."/>
            <person name="Steindorff A."/>
            <person name="Ohm R.A."/>
            <person name="Martin F."/>
            <person name="Silar P."/>
            <person name="Natvig D.O."/>
            <person name="Lalanne C."/>
            <person name="Gautier V."/>
            <person name="Ament-Velasquez S.L."/>
            <person name="Kruys A."/>
            <person name="Hutchinson M.I."/>
            <person name="Powell A.J."/>
            <person name="Barry K."/>
            <person name="Miller A.N."/>
            <person name="Grigoriev I.V."/>
            <person name="Debuchy R."/>
            <person name="Gladieux P."/>
            <person name="Hiltunen Thoren M."/>
            <person name="Johannesson H."/>
        </authorList>
    </citation>
    <scope>NUCLEOTIDE SEQUENCE</scope>
    <source>
        <strain evidence="2">CBS 958.72</strain>
    </source>
</reference>
<feature type="region of interest" description="Disordered" evidence="1">
    <location>
        <begin position="141"/>
        <end position="162"/>
    </location>
</feature>
<keyword evidence="3" id="KW-1185">Reference proteome</keyword>
<evidence type="ECO:0000313" key="2">
    <source>
        <dbReference type="EMBL" id="KAK3374233.1"/>
    </source>
</evidence>
<gene>
    <name evidence="2" type="ORF">B0T24DRAFT_679595</name>
</gene>
<dbReference type="EMBL" id="JAULSN010000004">
    <property type="protein sequence ID" value="KAK3374233.1"/>
    <property type="molecule type" value="Genomic_DNA"/>
</dbReference>
<evidence type="ECO:0000256" key="1">
    <source>
        <dbReference type="SAM" id="MobiDB-lite"/>
    </source>
</evidence>
<reference evidence="2" key="2">
    <citation type="submission" date="2023-06" db="EMBL/GenBank/DDBJ databases">
        <authorList>
            <consortium name="Lawrence Berkeley National Laboratory"/>
            <person name="Haridas S."/>
            <person name="Hensen N."/>
            <person name="Bonometti L."/>
            <person name="Westerberg I."/>
            <person name="Brannstrom I.O."/>
            <person name="Guillou S."/>
            <person name="Cros-Aarteil S."/>
            <person name="Calhoun S."/>
            <person name="Kuo A."/>
            <person name="Mondo S."/>
            <person name="Pangilinan J."/>
            <person name="Riley R."/>
            <person name="Labutti K."/>
            <person name="Andreopoulos B."/>
            <person name="Lipzen A."/>
            <person name="Chen C."/>
            <person name="Yanf M."/>
            <person name="Daum C."/>
            <person name="Ng V."/>
            <person name="Clum A."/>
            <person name="Steindorff A."/>
            <person name="Ohm R."/>
            <person name="Martin F."/>
            <person name="Silar P."/>
            <person name="Natvig D."/>
            <person name="Lalanne C."/>
            <person name="Gautier V."/>
            <person name="Ament-Velasquez S.L."/>
            <person name="Kruys A."/>
            <person name="Hutchinson M.I."/>
            <person name="Powell A.J."/>
            <person name="Barry K."/>
            <person name="Miller A.N."/>
            <person name="Grigoriev I.V."/>
            <person name="Debuchy R."/>
            <person name="Gladieux P."/>
            <person name="Thoren M.H."/>
            <person name="Johannesson H."/>
        </authorList>
    </citation>
    <scope>NUCLEOTIDE SEQUENCE</scope>
    <source>
        <strain evidence="2">CBS 958.72</strain>
    </source>
</reference>
<evidence type="ECO:0000313" key="3">
    <source>
        <dbReference type="Proteomes" id="UP001287356"/>
    </source>
</evidence>
<feature type="compositionally biased region" description="Basic and acidic residues" evidence="1">
    <location>
        <begin position="141"/>
        <end position="156"/>
    </location>
</feature>
<dbReference type="AlphaFoldDB" id="A0AAE0N8S1"/>
<protein>
    <submittedName>
        <fullName evidence="2">Uncharacterized protein</fullName>
    </submittedName>
</protein>
<dbReference type="Proteomes" id="UP001287356">
    <property type="component" value="Unassembled WGS sequence"/>
</dbReference>